<evidence type="ECO:0000256" key="9">
    <source>
        <dbReference type="SAM" id="Phobius"/>
    </source>
</evidence>
<dbReference type="InterPro" id="IPR024791">
    <property type="entry name" value="Cyt_c/ubiquinol_Oxase_su3"/>
</dbReference>
<gene>
    <name evidence="11" type="primary">COX3</name>
</gene>
<dbReference type="PANTHER" id="PTHR11403">
    <property type="entry name" value="CYTOCHROME C OXIDASE SUBUNIT III"/>
    <property type="match status" value="1"/>
</dbReference>
<keyword evidence="5" id="KW-1278">Translocase</keyword>
<dbReference type="InterPro" id="IPR000298">
    <property type="entry name" value="Cyt_c_oxidase-like_su3"/>
</dbReference>
<dbReference type="PROSITE" id="PS50253">
    <property type="entry name" value="COX3"/>
    <property type="match status" value="1"/>
</dbReference>
<evidence type="ECO:0000256" key="8">
    <source>
        <dbReference type="RuleBase" id="RU003375"/>
    </source>
</evidence>
<protein>
    <recommendedName>
        <fullName evidence="3 8">Cytochrome c oxidase subunit 3</fullName>
    </recommendedName>
</protein>
<evidence type="ECO:0000256" key="1">
    <source>
        <dbReference type="ARBA" id="ARBA00004141"/>
    </source>
</evidence>
<keyword evidence="4 8" id="KW-0812">Transmembrane</keyword>
<feature type="transmembrane region" description="Helical" evidence="9">
    <location>
        <begin position="12"/>
        <end position="35"/>
    </location>
</feature>
<dbReference type="GeneID" id="12354352"/>
<feature type="transmembrane region" description="Helical" evidence="9">
    <location>
        <begin position="192"/>
        <end position="220"/>
    </location>
</feature>
<organism evidence="11">
    <name type="scientific">Paratemnoides elongatus</name>
    <dbReference type="NCBI Taxonomy" id="51805"/>
    <lineage>
        <taxon>Eukaryota</taxon>
        <taxon>Metazoa</taxon>
        <taxon>Ecdysozoa</taxon>
        <taxon>Arthropoda</taxon>
        <taxon>Chelicerata</taxon>
        <taxon>Arachnida</taxon>
        <taxon>Pseudoscorpiones</taxon>
        <taxon>Cheliferoidea</taxon>
        <taxon>Atemnidae</taxon>
        <taxon>Paratemnoides</taxon>
    </lineage>
</organism>
<dbReference type="SUPFAM" id="SSF81452">
    <property type="entry name" value="Cytochrome c oxidase subunit III-like"/>
    <property type="match status" value="1"/>
</dbReference>
<keyword evidence="8 11" id="KW-0496">Mitochondrion</keyword>
<feature type="transmembrane region" description="Helical" evidence="9">
    <location>
        <begin position="240"/>
        <end position="260"/>
    </location>
</feature>
<evidence type="ECO:0000259" key="10">
    <source>
        <dbReference type="PROSITE" id="PS50253"/>
    </source>
</evidence>
<dbReference type="Gene3D" id="1.10.287.70">
    <property type="match status" value="1"/>
</dbReference>
<dbReference type="CTD" id="4514"/>
<feature type="domain" description="Heme-copper oxidase subunit III family profile" evidence="10">
    <location>
        <begin position="5"/>
        <end position="262"/>
    </location>
</feature>
<comment type="subcellular location">
    <subcellularLocation>
        <location evidence="1">Membrane</location>
        <topology evidence="1">Multi-pass membrane protein</topology>
    </subcellularLocation>
</comment>
<dbReference type="EMBL" id="JQ040543">
    <property type="protein sequence ID" value="AEX37719.1"/>
    <property type="molecule type" value="Genomic_DNA"/>
</dbReference>
<evidence type="ECO:0000256" key="3">
    <source>
        <dbReference type="ARBA" id="ARBA00015944"/>
    </source>
</evidence>
<comment type="function">
    <text evidence="8">Component of the cytochrome c oxidase, the last enzyme in the mitochondrial electron transport chain which drives oxidative phosphorylation. The respiratory chain contains 3 multisubunit complexes succinate dehydrogenase (complex II, CII), ubiquinol-cytochrome c oxidoreductase (cytochrome b-c1 complex, complex III, CIII) and cytochrome c oxidase (complex IV, CIV), that cooperate to transfer electrons derived from NADH and succinate to molecular oxygen, creating an electrochemical gradient over the inner membrane that drives transmembrane transport and the ATP synthase. Cytochrome c oxidase is the component of the respiratory chain that catalyzes the reduction of oxygen to water. Electrons originating from reduced cytochrome c in the intermembrane space (IMS) are transferred via the dinuclear copper A center (CU(A)) of subunit 2 and heme A of subunit 1 to the active site in subunit 1, a binuclear center (BNC) formed by heme A3 and copper B (CU(B)). The BNC reduces molecular oxygen to 2 water molecules using 4 electrons from cytochrome c in the IMS and 4 protons from the mitochondrial matrix.</text>
</comment>
<evidence type="ECO:0000256" key="5">
    <source>
        <dbReference type="ARBA" id="ARBA00022967"/>
    </source>
</evidence>
<dbReference type="InterPro" id="IPR013833">
    <property type="entry name" value="Cyt_c_oxidase_su3_a-hlx"/>
</dbReference>
<dbReference type="GO" id="GO:0006123">
    <property type="term" value="P:mitochondrial electron transport, cytochrome c to oxygen"/>
    <property type="evidence" value="ECO:0007669"/>
    <property type="project" value="TreeGrafter"/>
</dbReference>
<evidence type="ECO:0000256" key="6">
    <source>
        <dbReference type="ARBA" id="ARBA00022989"/>
    </source>
</evidence>
<evidence type="ECO:0000256" key="4">
    <source>
        <dbReference type="ARBA" id="ARBA00022692"/>
    </source>
</evidence>
<sequence length="262" mass="30933">MMMKTYHPFHLVSPSPWPLIGGLSAFYMTFSFTHYIYNKSIWFLITAIMLTMMTMYQWWRDICIEATYSGFHTLKVKLNMKWGMVLFIISEVMLFFSFFWAFFYSSMVPTIQIGLKWPPTPIIPFNPFEVPLLNTMILLSSGVTATWCHHLIKMKLKLPAMISLSLTIFLGLYFTMLQLWEYSQASFSIYDSIYGSLFFMATGFHGFHVIVGSTFLLVNLVRLSLNHYSNTHHFGLEASLWYWHFVDVVWLFLYTFVYFYSI</sequence>
<comment type="similarity">
    <text evidence="2 8">Belongs to the cytochrome c oxidase subunit 3 family.</text>
</comment>
<proteinExistence type="inferred from homology"/>
<dbReference type="InterPro" id="IPR035973">
    <property type="entry name" value="Cyt_c_oxidase_su3-like_sf"/>
</dbReference>
<dbReference type="CDD" id="cd01665">
    <property type="entry name" value="Cyt_c_Oxidase_III"/>
    <property type="match status" value="1"/>
</dbReference>
<dbReference type="AlphaFoldDB" id="H9MFH4"/>
<evidence type="ECO:0000256" key="7">
    <source>
        <dbReference type="ARBA" id="ARBA00023136"/>
    </source>
</evidence>
<feature type="transmembrane region" description="Helical" evidence="9">
    <location>
        <begin position="160"/>
        <end position="180"/>
    </location>
</feature>
<feature type="transmembrane region" description="Helical" evidence="9">
    <location>
        <begin position="80"/>
        <end position="103"/>
    </location>
</feature>
<dbReference type="GO" id="GO:0016020">
    <property type="term" value="C:membrane"/>
    <property type="evidence" value="ECO:0007669"/>
    <property type="project" value="UniProtKB-SubCell"/>
</dbReference>
<accession>H9MFH4</accession>
<dbReference type="Gene3D" id="1.20.120.80">
    <property type="entry name" value="Cytochrome c oxidase, subunit III, four-helix bundle"/>
    <property type="match status" value="1"/>
</dbReference>
<dbReference type="RefSeq" id="YP_006234161.1">
    <property type="nucleotide sequence ID" value="NC_017752.1"/>
</dbReference>
<dbReference type="GO" id="GO:0005739">
    <property type="term" value="C:mitochondrion"/>
    <property type="evidence" value="ECO:0007669"/>
    <property type="project" value="TreeGrafter"/>
</dbReference>
<keyword evidence="6 9" id="KW-1133">Transmembrane helix</keyword>
<reference evidence="11" key="1">
    <citation type="journal article" date="2012" name="BMC Evol. Biol.">
        <title>Pseudoscorpion mitochondria show rearranged genes and genome-wide reductions of RNA gene sizes and inferred structures, yet typical nucleotide composition bias.</title>
        <authorList>
            <person name="Ovchinnikov S."/>
            <person name="Masta S.E."/>
        </authorList>
    </citation>
    <scope>NUCLEOTIDE SEQUENCE</scope>
</reference>
<evidence type="ECO:0000313" key="11">
    <source>
        <dbReference type="EMBL" id="AEX37719.1"/>
    </source>
</evidence>
<geneLocation type="mitochondrion" evidence="11"/>
<dbReference type="GO" id="GO:0004129">
    <property type="term" value="F:cytochrome-c oxidase activity"/>
    <property type="evidence" value="ECO:0007669"/>
    <property type="project" value="InterPro"/>
</dbReference>
<dbReference type="PANTHER" id="PTHR11403:SF7">
    <property type="entry name" value="CYTOCHROME C OXIDASE SUBUNIT 3"/>
    <property type="match status" value="1"/>
</dbReference>
<evidence type="ECO:0000256" key="2">
    <source>
        <dbReference type="ARBA" id="ARBA00010581"/>
    </source>
</evidence>
<feature type="transmembrane region" description="Helical" evidence="9">
    <location>
        <begin position="41"/>
        <end position="59"/>
    </location>
</feature>
<dbReference type="InterPro" id="IPR033945">
    <property type="entry name" value="Cyt_c_oxase_su3_dom"/>
</dbReference>
<name>H9MFH4_9ARAC</name>
<dbReference type="Pfam" id="PF00510">
    <property type="entry name" value="COX3"/>
    <property type="match status" value="1"/>
</dbReference>
<keyword evidence="7 9" id="KW-0472">Membrane</keyword>